<comment type="caution">
    <text evidence="5">The sequence shown here is derived from an EMBL/GenBank/DDBJ whole genome shotgun (WGS) entry which is preliminary data.</text>
</comment>
<dbReference type="InterPro" id="IPR011707">
    <property type="entry name" value="Cu-oxidase-like_N"/>
</dbReference>
<keyword evidence="2" id="KW-0560">Oxidoreductase</keyword>
<evidence type="ECO:0000259" key="4">
    <source>
        <dbReference type="Pfam" id="PF07732"/>
    </source>
</evidence>
<dbReference type="PANTHER" id="PTHR11709:SF2">
    <property type="entry name" value="MULTICOPPER OXIDASE LPR1"/>
    <property type="match status" value="1"/>
</dbReference>
<evidence type="ECO:0000256" key="2">
    <source>
        <dbReference type="ARBA" id="ARBA00023002"/>
    </source>
</evidence>
<organism evidence="5 6">
    <name type="scientific">Gordonia tangerina</name>
    <dbReference type="NCBI Taxonomy" id="2911060"/>
    <lineage>
        <taxon>Bacteria</taxon>
        <taxon>Bacillati</taxon>
        <taxon>Actinomycetota</taxon>
        <taxon>Actinomycetes</taxon>
        <taxon>Mycobacteriales</taxon>
        <taxon>Gordoniaceae</taxon>
        <taxon>Gordonia</taxon>
    </lineage>
</organism>
<feature type="domain" description="Plastocyanin-like" evidence="3">
    <location>
        <begin position="385"/>
        <end position="488"/>
    </location>
</feature>
<proteinExistence type="predicted"/>
<evidence type="ECO:0000313" key="5">
    <source>
        <dbReference type="EMBL" id="MCF3941344.1"/>
    </source>
</evidence>
<dbReference type="Pfam" id="PF07732">
    <property type="entry name" value="Cu-oxidase_3"/>
    <property type="match status" value="1"/>
</dbReference>
<dbReference type="SUPFAM" id="SSF49503">
    <property type="entry name" value="Cupredoxins"/>
    <property type="match status" value="3"/>
</dbReference>
<dbReference type="CDD" id="cd13853">
    <property type="entry name" value="CuRO_1_Tth-MCO_like"/>
    <property type="match status" value="1"/>
</dbReference>
<dbReference type="Proteomes" id="UP001108089">
    <property type="component" value="Unassembled WGS sequence"/>
</dbReference>
<dbReference type="InterPro" id="IPR045087">
    <property type="entry name" value="Cu-oxidase_fam"/>
</dbReference>
<dbReference type="PANTHER" id="PTHR11709">
    <property type="entry name" value="MULTI-COPPER OXIDASE"/>
    <property type="match status" value="1"/>
</dbReference>
<dbReference type="Gene3D" id="2.60.40.420">
    <property type="entry name" value="Cupredoxins - blue copper proteins"/>
    <property type="match status" value="3"/>
</dbReference>
<name>A0ABS9DQ44_9ACTN</name>
<reference evidence="5" key="1">
    <citation type="submission" date="2022-01" db="EMBL/GenBank/DDBJ databases">
        <title>Gordonia xiamenensis sp. nov., isolated from surface seawater in Xiamen.</title>
        <authorList>
            <person name="He Y.F."/>
        </authorList>
    </citation>
    <scope>NUCLEOTIDE SEQUENCE</scope>
    <source>
        <strain evidence="5">GW1C4-4</strain>
    </source>
</reference>
<dbReference type="InterPro" id="IPR002355">
    <property type="entry name" value="Cu_oxidase_Cu_BS"/>
</dbReference>
<accession>A0ABS9DQ44</accession>
<feature type="domain" description="Plastocyanin-like" evidence="4">
    <location>
        <begin position="65"/>
        <end position="181"/>
    </location>
</feature>
<dbReference type="InterPro" id="IPR006311">
    <property type="entry name" value="TAT_signal"/>
</dbReference>
<dbReference type="PROSITE" id="PS00080">
    <property type="entry name" value="MULTICOPPER_OXIDASE2"/>
    <property type="match status" value="1"/>
</dbReference>
<dbReference type="InterPro" id="IPR011706">
    <property type="entry name" value="Cu-oxidase_C"/>
</dbReference>
<evidence type="ECO:0000259" key="3">
    <source>
        <dbReference type="Pfam" id="PF07731"/>
    </source>
</evidence>
<keyword evidence="1" id="KW-0479">Metal-binding</keyword>
<dbReference type="Pfam" id="PF07731">
    <property type="entry name" value="Cu-oxidase_2"/>
    <property type="match status" value="1"/>
</dbReference>
<protein>
    <submittedName>
        <fullName evidence="5">Multicopper oxidase family protein</fullName>
    </submittedName>
</protein>
<sequence length="490" mass="51601">MSEPITRRKALTLGALGIGAIAAGATGLVVTQSSDDTTVGDPGEAWIEPPVLTSENGVLEMDLDVAETDVTVGGATVRMLTYNGSVPGPTLHLRPGDRLRVHLRNSLDRPTNLHTHGLSVSATGNSDNPFLRIGPGGTFDYEIDLPDDHPSGVCWYHPHHHGTVAAQLFGGLYGAIIVDTEDWATAAPRVVIVSDTTITDGRVADVSQMDRMAGRTGESLLTNGRIGPVLRAPAGSSERLLLINACSSRYLDLQLGGFDAQVRGRDSTRLPSPAATDRLLLAPGNRADVVVTVGSSSADLIAAAFDRGQMGMGMMGGQSTTAPEATVLSVVPDAQAPAPVVAEVAPTPLPDLRSRATVATRTLTMSMGGLAGGGGGMGGGGMGMRFVIDGQAFDPDRIDQSVRIGTVEEWTIVNQSPMNHPFHLHIWPMQLIRAAGADISGVEFRDVIDVPARQSVTVRIAFDRFPGNTVYHCHILDHEDLGMMGVVQAR</sequence>
<dbReference type="InterPro" id="IPR008972">
    <property type="entry name" value="Cupredoxin"/>
</dbReference>
<evidence type="ECO:0000256" key="1">
    <source>
        <dbReference type="ARBA" id="ARBA00022723"/>
    </source>
</evidence>
<gene>
    <name evidence="5" type="ORF">L1892_23525</name>
</gene>
<keyword evidence="6" id="KW-1185">Reference proteome</keyword>
<dbReference type="CDD" id="cd13900">
    <property type="entry name" value="CuRO_3_Tth-MCO_like"/>
    <property type="match status" value="1"/>
</dbReference>
<dbReference type="EMBL" id="JAKGCU010000039">
    <property type="protein sequence ID" value="MCF3941344.1"/>
    <property type="molecule type" value="Genomic_DNA"/>
</dbReference>
<evidence type="ECO:0000313" key="6">
    <source>
        <dbReference type="Proteomes" id="UP001108089"/>
    </source>
</evidence>
<dbReference type="RefSeq" id="WP_235726223.1">
    <property type="nucleotide sequence ID" value="NZ_JAKGCU010000039.1"/>
</dbReference>
<dbReference type="PROSITE" id="PS51318">
    <property type="entry name" value="TAT"/>
    <property type="match status" value="1"/>
</dbReference>